<dbReference type="FunFam" id="3.40.50.720:FF:000182">
    <property type="entry name" value="NAD-dependent malic enzyme"/>
    <property type="match status" value="1"/>
</dbReference>
<comment type="similarity">
    <text evidence="2 11">Belongs to the malic enzymes family.</text>
</comment>
<protein>
    <recommendedName>
        <fullName evidence="11">Malic enzyme</fullName>
    </recommendedName>
</protein>
<dbReference type="SMART" id="SM00919">
    <property type="entry name" value="Malic_M"/>
    <property type="match status" value="1"/>
</dbReference>
<dbReference type="GO" id="GO:0004471">
    <property type="term" value="F:malate dehydrogenase (decarboxylating) (NAD+) activity"/>
    <property type="evidence" value="ECO:0007669"/>
    <property type="project" value="TreeGrafter"/>
</dbReference>
<dbReference type="SMART" id="SM01274">
    <property type="entry name" value="malic"/>
    <property type="match status" value="1"/>
</dbReference>
<feature type="region of interest" description="Disordered" evidence="12">
    <location>
        <begin position="570"/>
        <end position="599"/>
    </location>
</feature>
<feature type="active site" description="Proton acceptor" evidence="8">
    <location>
        <position position="186"/>
    </location>
</feature>
<evidence type="ECO:0000256" key="9">
    <source>
        <dbReference type="PIRSR" id="PIRSR000106-2"/>
    </source>
</evidence>
<comment type="subunit">
    <text evidence="3">Homodimer.</text>
</comment>
<reference evidence="15" key="1">
    <citation type="submission" date="2023-11" db="EMBL/GenBank/DDBJ databases">
        <authorList>
            <person name="Alioto T."/>
            <person name="Alioto T."/>
            <person name="Gomez Garrido J."/>
        </authorList>
    </citation>
    <scope>NUCLEOTIDE SEQUENCE</scope>
</reference>
<feature type="binding site" evidence="10">
    <location>
        <position position="281"/>
    </location>
    <ligand>
        <name>a divalent metal cation</name>
        <dbReference type="ChEBI" id="CHEBI:60240"/>
    </ligand>
</feature>
<dbReference type="GO" id="GO:0006108">
    <property type="term" value="P:malate metabolic process"/>
    <property type="evidence" value="ECO:0007669"/>
    <property type="project" value="TreeGrafter"/>
</dbReference>
<name>A0AAI9EAV0_9PEZI</name>
<dbReference type="GO" id="GO:0046872">
    <property type="term" value="F:metal ion binding"/>
    <property type="evidence" value="ECO:0007669"/>
    <property type="project" value="UniProtKB-KW"/>
</dbReference>
<keyword evidence="7" id="KW-0456">Lyase</keyword>
<keyword evidence="4 10" id="KW-0479">Metal-binding</keyword>
<dbReference type="SUPFAM" id="SSF51735">
    <property type="entry name" value="NAD(P)-binding Rossmann-fold domains"/>
    <property type="match status" value="1"/>
</dbReference>
<evidence type="ECO:0000256" key="8">
    <source>
        <dbReference type="PIRSR" id="PIRSR000106-1"/>
    </source>
</evidence>
<evidence type="ECO:0000256" key="6">
    <source>
        <dbReference type="ARBA" id="ARBA00023211"/>
    </source>
</evidence>
<accession>A0AAI9EAV0</accession>
<dbReference type="InterPro" id="IPR001891">
    <property type="entry name" value="Malic_OxRdtase"/>
</dbReference>
<dbReference type="InterPro" id="IPR012301">
    <property type="entry name" value="Malic_N_dom"/>
</dbReference>
<dbReference type="Proteomes" id="UP001296104">
    <property type="component" value="Unassembled WGS sequence"/>
</dbReference>
<dbReference type="Pfam" id="PF00390">
    <property type="entry name" value="malic"/>
    <property type="match status" value="1"/>
</dbReference>
<dbReference type="GO" id="GO:0005829">
    <property type="term" value="C:cytosol"/>
    <property type="evidence" value="ECO:0007669"/>
    <property type="project" value="TreeGrafter"/>
</dbReference>
<evidence type="ECO:0000256" key="10">
    <source>
        <dbReference type="PIRSR" id="PIRSR000106-3"/>
    </source>
</evidence>
<feature type="domain" description="Malic enzyme NAD-binding" evidence="13">
    <location>
        <begin position="282"/>
        <end position="538"/>
    </location>
</feature>
<dbReference type="InterPro" id="IPR037062">
    <property type="entry name" value="Malic_N_dom_sf"/>
</dbReference>
<dbReference type="InterPro" id="IPR012302">
    <property type="entry name" value="Malic_NAD-bd"/>
</dbReference>
<dbReference type="PIRSF" id="PIRSF000106">
    <property type="entry name" value="ME"/>
    <property type="match status" value="1"/>
</dbReference>
<sequence length="599" mass="65318">MPSPKTHTFTHLPLSTSGPQPCALTGPALLQTPYLNKGSAFPSSERKTFHLESLLPAKINTLSEQISRAYAQYATHKTDLGKNTFLASMKEQNEILYYALCQTHLKEMFPVIYTPTEGEAIKNFSRLFRRPEGCFLHSDMASEEIETAMARFGGEADVDVVVVSDGEQILGIGDQGVGGILISIAKLVLYTLCAGIHPTRTLPVVLDVGTDNAELLNDELYLGLQKGRMRGEGYDAFVEKFVTAVRRKFPRAYLHFEDFGVGNARRLLGRYSDQLACFNDDVQGTGCVTLAAIYAAAHVAGYDISELRVICFGSGSAGTGIADQIRDAIAVEGGKSGEEAAKQIFLIDKPGLLVQSRKEELMPAQHPYAKPDEDWRGTDPKSLLEIVKHVKPHVLIGTSTQPKAFTKEIVQEMAKHVERPIIFPLSNPTRLHEADPRDLYAWTEGKVLCASGSPFPPVEMEGGKKREIAECTTFPGIGLGVVLGRSKLLTKEMLVAAVKALAAQAPALKDPDAALLPDVGDVREISVKIAAAVIQQAVQDGLAREKEIPSDGAELEEWIREQMWVPEYRPLEKVDPGDASRAAKGEAGSKGRERVEISQ</sequence>
<dbReference type="PANTHER" id="PTHR23406:SF34">
    <property type="entry name" value="NAD-DEPENDENT MALIC ENZYME, MITOCHONDRIAL"/>
    <property type="match status" value="1"/>
</dbReference>
<evidence type="ECO:0000256" key="12">
    <source>
        <dbReference type="SAM" id="MobiDB-lite"/>
    </source>
</evidence>
<dbReference type="GO" id="GO:0016829">
    <property type="term" value="F:lyase activity"/>
    <property type="evidence" value="ECO:0007669"/>
    <property type="project" value="UniProtKB-KW"/>
</dbReference>
<feature type="binding site" evidence="10">
    <location>
        <position position="258"/>
    </location>
    <ligand>
        <name>a divalent metal cation</name>
        <dbReference type="ChEBI" id="CHEBI:60240"/>
    </ligand>
</feature>
<dbReference type="Pfam" id="PF03949">
    <property type="entry name" value="Malic_M"/>
    <property type="match status" value="1"/>
</dbReference>
<dbReference type="EMBL" id="CAVMBE010000046">
    <property type="protein sequence ID" value="CAK4031266.1"/>
    <property type="molecule type" value="Genomic_DNA"/>
</dbReference>
<dbReference type="Gene3D" id="3.40.50.10380">
    <property type="entry name" value="Malic enzyme, N-terminal domain"/>
    <property type="match status" value="1"/>
</dbReference>
<dbReference type="InterPro" id="IPR015884">
    <property type="entry name" value="Malic_enzyme_CS"/>
</dbReference>
<keyword evidence="11" id="KW-0560">Oxidoreductase</keyword>
<comment type="caution">
    <text evidence="15">The sequence shown here is derived from an EMBL/GenBank/DDBJ whole genome shotgun (WGS) entry which is preliminary data.</text>
</comment>
<evidence type="ECO:0000259" key="13">
    <source>
        <dbReference type="SMART" id="SM00919"/>
    </source>
</evidence>
<feature type="active site" description="Proton donor" evidence="8">
    <location>
        <position position="113"/>
    </location>
</feature>
<keyword evidence="5" id="KW-0520">NAD</keyword>
<gene>
    <name evidence="15" type="ORF">LECACI_7A006424</name>
</gene>
<evidence type="ECO:0000256" key="1">
    <source>
        <dbReference type="ARBA" id="ARBA00001936"/>
    </source>
</evidence>
<keyword evidence="16" id="KW-1185">Reference proteome</keyword>
<dbReference type="NCBIfam" id="NF010052">
    <property type="entry name" value="PRK13529.1"/>
    <property type="match status" value="1"/>
</dbReference>
<dbReference type="PANTHER" id="PTHR23406">
    <property type="entry name" value="MALIC ENZYME-RELATED"/>
    <property type="match status" value="1"/>
</dbReference>
<organism evidence="15 16">
    <name type="scientific">Lecanosticta acicola</name>
    <dbReference type="NCBI Taxonomy" id="111012"/>
    <lineage>
        <taxon>Eukaryota</taxon>
        <taxon>Fungi</taxon>
        <taxon>Dikarya</taxon>
        <taxon>Ascomycota</taxon>
        <taxon>Pezizomycotina</taxon>
        <taxon>Dothideomycetes</taxon>
        <taxon>Dothideomycetidae</taxon>
        <taxon>Mycosphaerellales</taxon>
        <taxon>Mycosphaerellaceae</taxon>
        <taxon>Lecanosticta</taxon>
    </lineage>
</organism>
<dbReference type="GO" id="GO:0051287">
    <property type="term" value="F:NAD binding"/>
    <property type="evidence" value="ECO:0007669"/>
    <property type="project" value="InterPro"/>
</dbReference>
<dbReference type="PRINTS" id="PR00072">
    <property type="entry name" value="MALOXRDTASE"/>
</dbReference>
<evidence type="ECO:0000256" key="2">
    <source>
        <dbReference type="ARBA" id="ARBA00008785"/>
    </source>
</evidence>
<dbReference type="Gene3D" id="3.40.50.720">
    <property type="entry name" value="NAD(P)-binding Rossmann-like Domain"/>
    <property type="match status" value="1"/>
</dbReference>
<dbReference type="AlphaFoldDB" id="A0AAI9EAV0"/>
<evidence type="ECO:0000259" key="14">
    <source>
        <dbReference type="SMART" id="SM01274"/>
    </source>
</evidence>
<dbReference type="SUPFAM" id="SSF53223">
    <property type="entry name" value="Aminoacid dehydrogenase-like, N-terminal domain"/>
    <property type="match status" value="1"/>
</dbReference>
<proteinExistence type="inferred from homology"/>
<dbReference type="GO" id="GO:0005739">
    <property type="term" value="C:mitochondrion"/>
    <property type="evidence" value="ECO:0007669"/>
    <property type="project" value="TreeGrafter"/>
</dbReference>
<evidence type="ECO:0000256" key="7">
    <source>
        <dbReference type="ARBA" id="ARBA00023239"/>
    </source>
</evidence>
<comment type="cofactor">
    <cofactor evidence="1">
        <name>Mn(2+)</name>
        <dbReference type="ChEBI" id="CHEBI:29035"/>
    </cofactor>
</comment>
<feature type="binding site" evidence="10">
    <location>
        <position position="257"/>
    </location>
    <ligand>
        <name>a divalent metal cation</name>
        <dbReference type="ChEBI" id="CHEBI:60240"/>
    </ligand>
</feature>
<evidence type="ECO:0000313" key="16">
    <source>
        <dbReference type="Proteomes" id="UP001296104"/>
    </source>
</evidence>
<feature type="domain" description="Malic enzyme N-terminal" evidence="14">
    <location>
        <begin position="90"/>
        <end position="272"/>
    </location>
</feature>
<dbReference type="PROSITE" id="PS00331">
    <property type="entry name" value="MALIC_ENZYMES"/>
    <property type="match status" value="1"/>
</dbReference>
<evidence type="ECO:0000256" key="4">
    <source>
        <dbReference type="ARBA" id="ARBA00022723"/>
    </source>
</evidence>
<evidence type="ECO:0000256" key="3">
    <source>
        <dbReference type="ARBA" id="ARBA00011738"/>
    </source>
</evidence>
<comment type="cofactor">
    <cofactor evidence="10">
        <name>Mg(2+)</name>
        <dbReference type="ChEBI" id="CHEBI:18420"/>
    </cofactor>
    <cofactor evidence="10">
        <name>Mn(2+)</name>
        <dbReference type="ChEBI" id="CHEBI:29035"/>
    </cofactor>
    <text evidence="10">Divalent metal cations. Prefers magnesium or manganese.</text>
</comment>
<evidence type="ECO:0000256" key="11">
    <source>
        <dbReference type="RuleBase" id="RU003426"/>
    </source>
</evidence>
<dbReference type="FunFam" id="3.40.50.10380:FF:000001">
    <property type="entry name" value="NAD-dependent malic enzyme"/>
    <property type="match status" value="1"/>
</dbReference>
<dbReference type="InterPro" id="IPR046346">
    <property type="entry name" value="Aminoacid_DH-like_N_sf"/>
</dbReference>
<evidence type="ECO:0000256" key="5">
    <source>
        <dbReference type="ARBA" id="ARBA00023027"/>
    </source>
</evidence>
<keyword evidence="6" id="KW-0464">Manganese</keyword>
<evidence type="ECO:0000313" key="15">
    <source>
        <dbReference type="EMBL" id="CAK4031266.1"/>
    </source>
</evidence>
<feature type="binding site" evidence="9">
    <location>
        <position position="427"/>
    </location>
    <ligand>
        <name>(S)-malate</name>
        <dbReference type="ChEBI" id="CHEBI:15589"/>
    </ligand>
</feature>
<dbReference type="InterPro" id="IPR036291">
    <property type="entry name" value="NAD(P)-bd_dom_sf"/>
</dbReference>